<keyword evidence="2" id="KW-0378">Hydrolase</keyword>
<dbReference type="AlphaFoldDB" id="A0A6N8IX88"/>
<dbReference type="NCBIfam" id="NF005460">
    <property type="entry name" value="PRK07056.1"/>
    <property type="match status" value="1"/>
</dbReference>
<dbReference type="RefSeq" id="WP_157399329.1">
    <property type="nucleotide sequence ID" value="NZ_WSEL01000009.1"/>
</dbReference>
<dbReference type="Gene3D" id="3.90.1300.10">
    <property type="entry name" value="Amidase signature (AS) domain"/>
    <property type="match status" value="1"/>
</dbReference>
<organism evidence="2 3">
    <name type="scientific">Ramlibacter pinisoli</name>
    <dbReference type="NCBI Taxonomy" id="2682844"/>
    <lineage>
        <taxon>Bacteria</taxon>
        <taxon>Pseudomonadati</taxon>
        <taxon>Pseudomonadota</taxon>
        <taxon>Betaproteobacteria</taxon>
        <taxon>Burkholderiales</taxon>
        <taxon>Comamonadaceae</taxon>
        <taxon>Ramlibacter</taxon>
    </lineage>
</organism>
<dbReference type="PANTHER" id="PTHR11895:SF176">
    <property type="entry name" value="AMIDASE AMID-RELATED"/>
    <property type="match status" value="1"/>
</dbReference>
<name>A0A6N8IX88_9BURK</name>
<dbReference type="InterPro" id="IPR020556">
    <property type="entry name" value="Amidase_CS"/>
</dbReference>
<dbReference type="PROSITE" id="PS00571">
    <property type="entry name" value="AMIDASES"/>
    <property type="match status" value="1"/>
</dbReference>
<keyword evidence="3" id="KW-1185">Reference proteome</keyword>
<dbReference type="InterPro" id="IPR000120">
    <property type="entry name" value="Amidase"/>
</dbReference>
<reference evidence="2 3" key="1">
    <citation type="submission" date="2019-12" db="EMBL/GenBank/DDBJ databases">
        <authorList>
            <person name="Huq M.A."/>
        </authorList>
    </citation>
    <scope>NUCLEOTIDE SEQUENCE [LARGE SCALE GENOMIC DNA]</scope>
    <source>
        <strain evidence="2 3">MAH-25</strain>
    </source>
</reference>
<dbReference type="GO" id="GO:0004040">
    <property type="term" value="F:amidase activity"/>
    <property type="evidence" value="ECO:0007669"/>
    <property type="project" value="UniProtKB-EC"/>
</dbReference>
<evidence type="ECO:0000313" key="2">
    <source>
        <dbReference type="EMBL" id="MVQ31262.1"/>
    </source>
</evidence>
<dbReference type="InterPro" id="IPR036928">
    <property type="entry name" value="AS_sf"/>
</dbReference>
<evidence type="ECO:0000313" key="3">
    <source>
        <dbReference type="Proteomes" id="UP000469385"/>
    </source>
</evidence>
<sequence length="446" mass="45871">MNDLIATRDHLSPGGSAALAAELERAVSVAASATCSKAFLTLQKDAAKAASGRAGVRALPLAGLPVSVKDLFDVEGEVTAAGSTVLADAKPTSTDSLAVARLRAAGGTVIGRTNMSEFAFSGVGVNPHHGTPANPADPATPRIPGGSSSGAAVSVAAGAAFIGLGSDTGGSIRIPAALCGIVGFKNTARLTPLHGALPLSTTLDTVCAMTRSVRDAVLAHEILADRRVVLARKPLAQQRFAVARTQMLDGLEPAVAQAFDAALATLRDAGARVDEIALDAIHDLGTIQATGGFAAVESYAWHRQLLASRGIGYDPRVRIRIERGAGIKAWEYLDLVQARAAWIARVEAELQGYDAVLSPTVPMVAPPIAQVAPGAERDEAFFRVNAQLLRNTSVVNMLDGCAISIPCHAPGTLPVGLMLWHGALHDDGLLDTALAAEAKLAAARGE</sequence>
<comment type="caution">
    <text evidence="2">The sequence shown here is derived from an EMBL/GenBank/DDBJ whole genome shotgun (WGS) entry which is preliminary data.</text>
</comment>
<dbReference type="Pfam" id="PF01425">
    <property type="entry name" value="Amidase"/>
    <property type="match status" value="1"/>
</dbReference>
<dbReference type="Proteomes" id="UP000469385">
    <property type="component" value="Unassembled WGS sequence"/>
</dbReference>
<feature type="domain" description="Amidase" evidence="1">
    <location>
        <begin position="28"/>
        <end position="430"/>
    </location>
</feature>
<protein>
    <submittedName>
        <fullName evidence="2">Amidase</fullName>
        <ecNumber evidence="2">3.5.1.4</ecNumber>
    </submittedName>
</protein>
<dbReference type="SUPFAM" id="SSF75304">
    <property type="entry name" value="Amidase signature (AS) enzymes"/>
    <property type="match status" value="1"/>
</dbReference>
<gene>
    <name evidence="2" type="ORF">GON04_17525</name>
</gene>
<proteinExistence type="predicted"/>
<evidence type="ECO:0000259" key="1">
    <source>
        <dbReference type="Pfam" id="PF01425"/>
    </source>
</evidence>
<dbReference type="EMBL" id="WSEL01000009">
    <property type="protein sequence ID" value="MVQ31262.1"/>
    <property type="molecule type" value="Genomic_DNA"/>
</dbReference>
<accession>A0A6N8IX88</accession>
<dbReference type="PANTHER" id="PTHR11895">
    <property type="entry name" value="TRANSAMIDASE"/>
    <property type="match status" value="1"/>
</dbReference>
<dbReference type="EC" id="3.5.1.4" evidence="2"/>
<dbReference type="InterPro" id="IPR023631">
    <property type="entry name" value="Amidase_dom"/>
</dbReference>